<comment type="caution">
    <text evidence="2">The sequence shown here is derived from an EMBL/GenBank/DDBJ whole genome shotgun (WGS) entry which is preliminary data.</text>
</comment>
<name>A0A4Z2J5T4_9TELE</name>
<protein>
    <submittedName>
        <fullName evidence="2">Uncharacterized protein</fullName>
    </submittedName>
</protein>
<evidence type="ECO:0000256" key="1">
    <source>
        <dbReference type="SAM" id="MobiDB-lite"/>
    </source>
</evidence>
<organism evidence="2 3">
    <name type="scientific">Liparis tanakae</name>
    <name type="common">Tanaka's snailfish</name>
    <dbReference type="NCBI Taxonomy" id="230148"/>
    <lineage>
        <taxon>Eukaryota</taxon>
        <taxon>Metazoa</taxon>
        <taxon>Chordata</taxon>
        <taxon>Craniata</taxon>
        <taxon>Vertebrata</taxon>
        <taxon>Euteleostomi</taxon>
        <taxon>Actinopterygii</taxon>
        <taxon>Neopterygii</taxon>
        <taxon>Teleostei</taxon>
        <taxon>Neoteleostei</taxon>
        <taxon>Acanthomorphata</taxon>
        <taxon>Eupercaria</taxon>
        <taxon>Perciformes</taxon>
        <taxon>Cottioidei</taxon>
        <taxon>Cottales</taxon>
        <taxon>Liparidae</taxon>
        <taxon>Liparis</taxon>
    </lineage>
</organism>
<sequence length="316" mass="33265">MVQGVALGAGGASGSSGRAVDTCRAGSSARTVVFTAILWAGLQLSGPSRANTLIALGFIQGIFQRCNVISTAKLVADEGGDFSGLGHHGSSGRMSGLRETGEAPRHLERVSSEVSRTSASAGLLGVSVVEEERGRPACSRASWVLRRWIWGLPFWGGSPPLPPTLLRRLCRLVPRFIGGAPRICCRTRLRAAGGAEVAGLSESKGRAEEAGASPTSDPTSVGSEGGAPVQAKTESCGETEERRRCGWKNCFRPWPNAPMFSRALWVILDKPCSDSDALLPTSSSARPPVSGSSGLCSLLPCSIRDLQFHKTLKRII</sequence>
<feature type="compositionally biased region" description="Polar residues" evidence="1">
    <location>
        <begin position="213"/>
        <end position="222"/>
    </location>
</feature>
<gene>
    <name evidence="2" type="ORF">EYF80_004163</name>
</gene>
<evidence type="ECO:0000313" key="2">
    <source>
        <dbReference type="EMBL" id="TNN85530.1"/>
    </source>
</evidence>
<accession>A0A4Z2J5T4</accession>
<dbReference type="AlphaFoldDB" id="A0A4Z2J5T4"/>
<dbReference type="Proteomes" id="UP000314294">
    <property type="component" value="Unassembled WGS sequence"/>
</dbReference>
<evidence type="ECO:0000313" key="3">
    <source>
        <dbReference type="Proteomes" id="UP000314294"/>
    </source>
</evidence>
<keyword evidence="3" id="KW-1185">Reference proteome</keyword>
<feature type="region of interest" description="Disordered" evidence="1">
    <location>
        <begin position="196"/>
        <end position="235"/>
    </location>
</feature>
<reference evidence="2 3" key="1">
    <citation type="submission" date="2019-03" db="EMBL/GenBank/DDBJ databases">
        <title>First draft genome of Liparis tanakae, snailfish: a comprehensive survey of snailfish specific genes.</title>
        <authorList>
            <person name="Kim W."/>
            <person name="Song I."/>
            <person name="Jeong J.-H."/>
            <person name="Kim D."/>
            <person name="Kim S."/>
            <person name="Ryu S."/>
            <person name="Song J.Y."/>
            <person name="Lee S.K."/>
        </authorList>
    </citation>
    <scope>NUCLEOTIDE SEQUENCE [LARGE SCALE GENOMIC DNA]</scope>
    <source>
        <tissue evidence="2">Muscle</tissue>
    </source>
</reference>
<proteinExistence type="predicted"/>
<dbReference type="EMBL" id="SRLO01000020">
    <property type="protein sequence ID" value="TNN85530.1"/>
    <property type="molecule type" value="Genomic_DNA"/>
</dbReference>